<evidence type="ECO:0000313" key="6">
    <source>
        <dbReference type="EMBL" id="TGL61696.1"/>
    </source>
</evidence>
<dbReference type="Gene3D" id="1.10.10.60">
    <property type="entry name" value="Homeodomain-like"/>
    <property type="match status" value="1"/>
</dbReference>
<accession>A0A4R9K8A4</accession>
<dbReference type="SUPFAM" id="SSF48498">
    <property type="entry name" value="Tetracyclin repressor-like, C-terminal domain"/>
    <property type="match status" value="1"/>
</dbReference>
<evidence type="ECO:0000256" key="1">
    <source>
        <dbReference type="ARBA" id="ARBA00023015"/>
    </source>
</evidence>
<evidence type="ECO:0000313" key="7">
    <source>
        <dbReference type="Proteomes" id="UP000297762"/>
    </source>
</evidence>
<dbReference type="PROSITE" id="PS50977">
    <property type="entry name" value="HTH_TETR_2"/>
    <property type="match status" value="1"/>
</dbReference>
<dbReference type="InterPro" id="IPR001647">
    <property type="entry name" value="HTH_TetR"/>
</dbReference>
<dbReference type="OrthoDB" id="362563at2"/>
<evidence type="ECO:0000256" key="2">
    <source>
        <dbReference type="ARBA" id="ARBA00023125"/>
    </source>
</evidence>
<dbReference type="PANTHER" id="PTHR47506:SF7">
    <property type="entry name" value="TRANSCRIPTIONAL REGULATORY PROTEIN"/>
    <property type="match status" value="1"/>
</dbReference>
<dbReference type="InterPro" id="IPR036271">
    <property type="entry name" value="Tet_transcr_reg_TetR-rel_C_sf"/>
</dbReference>
<evidence type="ECO:0000256" key="4">
    <source>
        <dbReference type="PROSITE-ProRule" id="PRU00335"/>
    </source>
</evidence>
<dbReference type="RefSeq" id="WP_135649349.1">
    <property type="nucleotide sequence ID" value="NZ_RQGF01000025.1"/>
</dbReference>
<gene>
    <name evidence="6" type="ORF">EHQ64_10040</name>
</gene>
<dbReference type="SUPFAM" id="SSF46689">
    <property type="entry name" value="Homeodomain-like"/>
    <property type="match status" value="1"/>
</dbReference>
<proteinExistence type="predicted"/>
<comment type="caution">
    <text evidence="6">The sequence shown here is derived from an EMBL/GenBank/DDBJ whole genome shotgun (WGS) entry which is preliminary data.</text>
</comment>
<dbReference type="AlphaFoldDB" id="A0A4R9K8A4"/>
<keyword evidence="1" id="KW-0805">Transcription regulation</keyword>
<dbReference type="Proteomes" id="UP000297762">
    <property type="component" value="Unassembled WGS sequence"/>
</dbReference>
<dbReference type="PANTHER" id="PTHR47506">
    <property type="entry name" value="TRANSCRIPTIONAL REGULATORY PROTEIN"/>
    <property type="match status" value="1"/>
</dbReference>
<dbReference type="GO" id="GO:0003677">
    <property type="term" value="F:DNA binding"/>
    <property type="evidence" value="ECO:0007669"/>
    <property type="project" value="UniProtKB-UniRule"/>
</dbReference>
<dbReference type="Pfam" id="PF00440">
    <property type="entry name" value="TetR_N"/>
    <property type="match status" value="1"/>
</dbReference>
<feature type="DNA-binding region" description="H-T-H motif" evidence="4">
    <location>
        <begin position="32"/>
        <end position="51"/>
    </location>
</feature>
<keyword evidence="7" id="KW-1185">Reference proteome</keyword>
<keyword evidence="2 4" id="KW-0238">DNA-binding</keyword>
<organism evidence="6 7">
    <name type="scientific">Leptospira sarikeiensis</name>
    <dbReference type="NCBI Taxonomy" id="2484943"/>
    <lineage>
        <taxon>Bacteria</taxon>
        <taxon>Pseudomonadati</taxon>
        <taxon>Spirochaetota</taxon>
        <taxon>Spirochaetia</taxon>
        <taxon>Leptospirales</taxon>
        <taxon>Leptospiraceae</taxon>
        <taxon>Leptospira</taxon>
    </lineage>
</organism>
<reference evidence="6" key="1">
    <citation type="journal article" date="2019" name="PLoS Negl. Trop. Dis.">
        <title>Revisiting the worldwide diversity of Leptospira species in the environment.</title>
        <authorList>
            <person name="Vincent A.T."/>
            <person name="Schiettekatte O."/>
            <person name="Bourhy P."/>
            <person name="Veyrier F.J."/>
            <person name="Picardeau M."/>
        </authorList>
    </citation>
    <scope>NUCLEOTIDE SEQUENCE [LARGE SCALE GENOMIC DNA]</scope>
    <source>
        <strain evidence="6">201702455</strain>
    </source>
</reference>
<sequence length="190" mass="21022">MGHSQSNKIENHDKIVRIAANRFRELGVNGVGVDGLMKEAGLTHGGFYRHFSSKDELIAEAIERALEDGGAKVLDSVSKGEKITLESLIQAYLSRIHRDRLESSCAVTTLATDVIRSNEKARSAYTRQVGRYLDLLNQLISGNEEEVRKKAISTLSTLVGALSMARAVNDKKLSREILRSATEDLLERLK</sequence>
<dbReference type="PRINTS" id="PR00455">
    <property type="entry name" value="HTHTETR"/>
</dbReference>
<evidence type="ECO:0000259" key="5">
    <source>
        <dbReference type="PROSITE" id="PS50977"/>
    </source>
</evidence>
<feature type="domain" description="HTH tetR-type" evidence="5">
    <location>
        <begin position="9"/>
        <end position="69"/>
    </location>
</feature>
<evidence type="ECO:0000256" key="3">
    <source>
        <dbReference type="ARBA" id="ARBA00023163"/>
    </source>
</evidence>
<dbReference type="Gene3D" id="1.10.357.10">
    <property type="entry name" value="Tetracycline Repressor, domain 2"/>
    <property type="match status" value="1"/>
</dbReference>
<protein>
    <submittedName>
        <fullName evidence="6">TetR/AcrR family transcriptional regulator</fullName>
    </submittedName>
</protein>
<name>A0A4R9K8A4_9LEPT</name>
<dbReference type="InterPro" id="IPR009057">
    <property type="entry name" value="Homeodomain-like_sf"/>
</dbReference>
<keyword evidence="3" id="KW-0804">Transcription</keyword>
<dbReference type="EMBL" id="RQGF01000025">
    <property type="protein sequence ID" value="TGL61696.1"/>
    <property type="molecule type" value="Genomic_DNA"/>
</dbReference>